<sequence length="76" mass="9034">MLDRDTYEKWTDVFIPGSHYVGGWSKGSKILFLVYDEICKMSGIVSRIKENRLYDYISIAHRCEMEVEQKWNGWNP</sequence>
<keyword evidence="3" id="KW-1185">Reference proteome</keyword>
<dbReference type="Proteomes" id="UP001074446">
    <property type="component" value="Unassembled WGS sequence"/>
</dbReference>
<dbReference type="RefSeq" id="WP_052375751.1">
    <property type="nucleotide sequence ID" value="NZ_JAPVER010000018.1"/>
</dbReference>
<dbReference type="EMBL" id="JAPVES010000030">
    <property type="protein sequence ID" value="MCZ3372746.1"/>
    <property type="molecule type" value="Genomic_DNA"/>
</dbReference>
<gene>
    <name evidence="2" type="ORF">O3H35_08870</name>
    <name evidence="1" type="ORF">O3H54_03750</name>
</gene>
<evidence type="ECO:0000313" key="1">
    <source>
        <dbReference type="EMBL" id="MCZ3364991.1"/>
    </source>
</evidence>
<accession>A0A9E5A536</accession>
<organism evidence="2">
    <name type="scientific">Methanobacterium veterum</name>
    <dbReference type="NCBI Taxonomy" id="408577"/>
    <lineage>
        <taxon>Archaea</taxon>
        <taxon>Methanobacteriati</taxon>
        <taxon>Methanobacteriota</taxon>
        <taxon>Methanomada group</taxon>
        <taxon>Methanobacteria</taxon>
        <taxon>Methanobacteriales</taxon>
        <taxon>Methanobacteriaceae</taxon>
        <taxon>Methanobacterium</taxon>
    </lineage>
</organism>
<proteinExistence type="predicted"/>
<evidence type="ECO:0000313" key="3">
    <source>
        <dbReference type="Proteomes" id="UP001068021"/>
    </source>
</evidence>
<dbReference type="EMBL" id="JAPVER010000018">
    <property type="protein sequence ID" value="MCZ3364991.1"/>
    <property type="molecule type" value="Genomic_DNA"/>
</dbReference>
<evidence type="ECO:0000313" key="2">
    <source>
        <dbReference type="EMBL" id="MCZ3372746.1"/>
    </source>
</evidence>
<reference evidence="2" key="1">
    <citation type="submission" date="2022-12" db="EMBL/GenBank/DDBJ databases">
        <title>Reclassification of two methanogenic archaea species isolated from the Kolyma lowland permafrost.</title>
        <authorList>
            <person name="Trubitsyn V.E."/>
            <person name="Rivkina E.M."/>
            <person name="Shcherbakova V.A."/>
        </authorList>
    </citation>
    <scope>NUCLEOTIDE SEQUENCE</scope>
    <source>
        <strain evidence="1">M2</strain>
        <strain evidence="2">MK4</strain>
    </source>
</reference>
<dbReference type="AlphaFoldDB" id="A0A9E5A536"/>
<name>A0A9E5A536_9EURY</name>
<dbReference type="Proteomes" id="UP001068021">
    <property type="component" value="Unassembled WGS sequence"/>
</dbReference>
<protein>
    <submittedName>
        <fullName evidence="2">Uncharacterized protein</fullName>
    </submittedName>
</protein>
<comment type="caution">
    <text evidence="2">The sequence shown here is derived from an EMBL/GenBank/DDBJ whole genome shotgun (WGS) entry which is preliminary data.</text>
</comment>